<dbReference type="STRING" id="686832.A0A0C3D1A7"/>
<dbReference type="AlphaFoldDB" id="A0A0C3D1A7"/>
<accession>A0A0C3D1A7</accession>
<evidence type="ECO:0000313" key="2">
    <source>
        <dbReference type="EMBL" id="KIM49921.1"/>
    </source>
</evidence>
<sequence length="345" mass="38377">MSIADAKRRLADASFQHLICRETSGCSLSTSKVLNALMDCAVKEEGRCAIAQEICDVIDDTLDTEAAAKALVDLANSWIEHFLFPVFILNSKEKGLSISSGSQTPTLSLQETERLIECATRGDRKALYALLRRREGDRCCITNAPNIQNLAIHCDDLLPVDLEVAHIIPCSFHDNLIEDEDICEGKYTSVTPTTWEMLRIWSSVDFKSWVKDNIHGPGNAILLSMQFRMNFDAFRFWLEKDTLPDTYKVQVDPRLTPLVVKYRNKVINFVDHSAPVSASSDAPRSSIIPPPQPIALSLHASFAKLLHASGANEFFDHVLNDETHGWKGMKTLAEGGSTDLSLMMP</sequence>
<proteinExistence type="predicted"/>
<gene>
    <name evidence="2" type="ORF">M413DRAFT_439049</name>
</gene>
<evidence type="ECO:0000259" key="1">
    <source>
        <dbReference type="Pfam" id="PF13391"/>
    </source>
</evidence>
<dbReference type="OrthoDB" id="3163863at2759"/>
<protein>
    <recommendedName>
        <fullName evidence="1">HNH nuclease domain-containing protein</fullName>
    </recommendedName>
</protein>
<organism evidence="2 3">
    <name type="scientific">Hebeloma cylindrosporum</name>
    <dbReference type="NCBI Taxonomy" id="76867"/>
    <lineage>
        <taxon>Eukaryota</taxon>
        <taxon>Fungi</taxon>
        <taxon>Dikarya</taxon>
        <taxon>Basidiomycota</taxon>
        <taxon>Agaricomycotina</taxon>
        <taxon>Agaricomycetes</taxon>
        <taxon>Agaricomycetidae</taxon>
        <taxon>Agaricales</taxon>
        <taxon>Agaricineae</taxon>
        <taxon>Hymenogastraceae</taxon>
        <taxon>Hebeloma</taxon>
    </lineage>
</organism>
<evidence type="ECO:0000313" key="3">
    <source>
        <dbReference type="Proteomes" id="UP000053424"/>
    </source>
</evidence>
<keyword evidence="3" id="KW-1185">Reference proteome</keyword>
<dbReference type="Proteomes" id="UP000053424">
    <property type="component" value="Unassembled WGS sequence"/>
</dbReference>
<dbReference type="Pfam" id="PF13391">
    <property type="entry name" value="HNH_2"/>
    <property type="match status" value="1"/>
</dbReference>
<dbReference type="HOGENOM" id="CLU_065862_0_0_1"/>
<name>A0A0C3D1A7_HEBCY</name>
<dbReference type="InterPro" id="IPR003615">
    <property type="entry name" value="HNH_nuc"/>
</dbReference>
<reference evidence="3" key="2">
    <citation type="submission" date="2015-01" db="EMBL/GenBank/DDBJ databases">
        <title>Evolutionary Origins and Diversification of the Mycorrhizal Mutualists.</title>
        <authorList>
            <consortium name="DOE Joint Genome Institute"/>
            <consortium name="Mycorrhizal Genomics Consortium"/>
            <person name="Kohler A."/>
            <person name="Kuo A."/>
            <person name="Nagy L.G."/>
            <person name="Floudas D."/>
            <person name="Copeland A."/>
            <person name="Barry K.W."/>
            <person name="Cichocki N."/>
            <person name="Veneault-Fourrey C."/>
            <person name="LaButti K."/>
            <person name="Lindquist E.A."/>
            <person name="Lipzen A."/>
            <person name="Lundell T."/>
            <person name="Morin E."/>
            <person name="Murat C."/>
            <person name="Riley R."/>
            <person name="Ohm R."/>
            <person name="Sun H."/>
            <person name="Tunlid A."/>
            <person name="Henrissat B."/>
            <person name="Grigoriev I.V."/>
            <person name="Hibbett D.S."/>
            <person name="Martin F."/>
        </authorList>
    </citation>
    <scope>NUCLEOTIDE SEQUENCE [LARGE SCALE GENOMIC DNA]</scope>
    <source>
        <strain evidence="3">h7</strain>
    </source>
</reference>
<feature type="domain" description="HNH nuclease" evidence="1">
    <location>
        <begin position="139"/>
        <end position="237"/>
    </location>
</feature>
<dbReference type="EMBL" id="KN831768">
    <property type="protein sequence ID" value="KIM49921.1"/>
    <property type="molecule type" value="Genomic_DNA"/>
</dbReference>
<reference evidence="2 3" key="1">
    <citation type="submission" date="2014-04" db="EMBL/GenBank/DDBJ databases">
        <authorList>
            <consortium name="DOE Joint Genome Institute"/>
            <person name="Kuo A."/>
            <person name="Gay G."/>
            <person name="Dore J."/>
            <person name="Kohler A."/>
            <person name="Nagy L.G."/>
            <person name="Floudas D."/>
            <person name="Copeland A."/>
            <person name="Barry K.W."/>
            <person name="Cichocki N."/>
            <person name="Veneault-Fourrey C."/>
            <person name="LaButti K."/>
            <person name="Lindquist E.A."/>
            <person name="Lipzen A."/>
            <person name="Lundell T."/>
            <person name="Morin E."/>
            <person name="Murat C."/>
            <person name="Sun H."/>
            <person name="Tunlid A."/>
            <person name="Henrissat B."/>
            <person name="Grigoriev I.V."/>
            <person name="Hibbett D.S."/>
            <person name="Martin F."/>
            <person name="Nordberg H.P."/>
            <person name="Cantor M.N."/>
            <person name="Hua S.X."/>
        </authorList>
    </citation>
    <scope>NUCLEOTIDE SEQUENCE [LARGE SCALE GENOMIC DNA]</scope>
    <source>
        <strain evidence="3">h7</strain>
    </source>
</reference>